<dbReference type="PANTHER" id="PTHR37953:SF1">
    <property type="entry name" value="UPF0127 PROTEIN MJ1496"/>
    <property type="match status" value="1"/>
</dbReference>
<protein>
    <recommendedName>
        <fullName evidence="3">DUF192 domain-containing protein</fullName>
    </recommendedName>
</protein>
<dbReference type="InterPro" id="IPR003795">
    <property type="entry name" value="DUF192"/>
</dbReference>
<gene>
    <name evidence="1" type="ORF">A3F00_05350</name>
</gene>
<dbReference type="Pfam" id="PF02643">
    <property type="entry name" value="DUF192"/>
    <property type="match status" value="1"/>
</dbReference>
<dbReference type="PANTHER" id="PTHR37953">
    <property type="entry name" value="UPF0127 PROTEIN MJ1496"/>
    <property type="match status" value="1"/>
</dbReference>
<evidence type="ECO:0008006" key="3">
    <source>
        <dbReference type="Google" id="ProtNLM"/>
    </source>
</evidence>
<accession>A0A1F5KCI1</accession>
<sequence>MKKFVIQAVLLISVALAAIALFGPGRQTSLPFGQQTPENKNLKIGTSNVKIEIADSAEERRKGLGGRQSLATDSGMLFIFEKPGKYGFWMKGLSFPLDMIWVRDKKVVDVIKNALVPETGTKDEDLPIYMPREEVDMVLEVNGGFADGNGIKIGDIVEVAP</sequence>
<organism evidence="1 2">
    <name type="scientific">Candidatus Daviesbacteria bacterium RIFCSPHIGHO2_12_FULL_37_11</name>
    <dbReference type="NCBI Taxonomy" id="1797777"/>
    <lineage>
        <taxon>Bacteria</taxon>
        <taxon>Candidatus Daviesiibacteriota</taxon>
    </lineage>
</organism>
<reference evidence="1 2" key="1">
    <citation type="journal article" date="2016" name="Nat. Commun.">
        <title>Thousands of microbial genomes shed light on interconnected biogeochemical processes in an aquifer system.</title>
        <authorList>
            <person name="Anantharaman K."/>
            <person name="Brown C.T."/>
            <person name="Hug L.A."/>
            <person name="Sharon I."/>
            <person name="Castelle C.J."/>
            <person name="Probst A.J."/>
            <person name="Thomas B.C."/>
            <person name="Singh A."/>
            <person name="Wilkins M.J."/>
            <person name="Karaoz U."/>
            <person name="Brodie E.L."/>
            <person name="Williams K.H."/>
            <person name="Hubbard S.S."/>
            <person name="Banfield J.F."/>
        </authorList>
    </citation>
    <scope>NUCLEOTIDE SEQUENCE [LARGE SCALE GENOMIC DNA]</scope>
</reference>
<dbReference type="Gene3D" id="2.60.120.1140">
    <property type="entry name" value="Protein of unknown function DUF192"/>
    <property type="match status" value="1"/>
</dbReference>
<comment type="caution">
    <text evidence="1">The sequence shown here is derived from an EMBL/GenBank/DDBJ whole genome shotgun (WGS) entry which is preliminary data.</text>
</comment>
<evidence type="ECO:0000313" key="1">
    <source>
        <dbReference type="EMBL" id="OGE38475.1"/>
    </source>
</evidence>
<name>A0A1F5KCI1_9BACT</name>
<evidence type="ECO:0000313" key="2">
    <source>
        <dbReference type="Proteomes" id="UP000176527"/>
    </source>
</evidence>
<proteinExistence type="predicted"/>
<dbReference type="InterPro" id="IPR038695">
    <property type="entry name" value="Saro_0823-like_sf"/>
</dbReference>
<dbReference type="Proteomes" id="UP000176527">
    <property type="component" value="Unassembled WGS sequence"/>
</dbReference>
<dbReference type="EMBL" id="MFDE01000019">
    <property type="protein sequence ID" value="OGE38475.1"/>
    <property type="molecule type" value="Genomic_DNA"/>
</dbReference>
<dbReference type="AlphaFoldDB" id="A0A1F5KCI1"/>